<dbReference type="EMBL" id="MN740121">
    <property type="protein sequence ID" value="QHT88671.1"/>
    <property type="molecule type" value="Genomic_DNA"/>
</dbReference>
<evidence type="ECO:0000313" key="2">
    <source>
        <dbReference type="EMBL" id="QHT88671.1"/>
    </source>
</evidence>
<feature type="compositionally biased region" description="Basic and acidic residues" evidence="1">
    <location>
        <begin position="421"/>
        <end position="432"/>
    </location>
</feature>
<feature type="compositionally biased region" description="Basic and acidic residues" evidence="1">
    <location>
        <begin position="86"/>
        <end position="107"/>
    </location>
</feature>
<dbReference type="AlphaFoldDB" id="A0A6C0I6Q0"/>
<evidence type="ECO:0000256" key="1">
    <source>
        <dbReference type="SAM" id="MobiDB-lite"/>
    </source>
</evidence>
<feature type="region of interest" description="Disordered" evidence="1">
    <location>
        <begin position="418"/>
        <end position="460"/>
    </location>
</feature>
<protein>
    <submittedName>
        <fullName evidence="2">Uncharacterized protein</fullName>
    </submittedName>
</protein>
<feature type="compositionally biased region" description="Basic residues" evidence="1">
    <location>
        <begin position="433"/>
        <end position="460"/>
    </location>
</feature>
<name>A0A6C0I6Q0_9ZZZZ</name>
<reference evidence="2" key="1">
    <citation type="journal article" date="2020" name="Nature">
        <title>Giant virus diversity and host interactions through global metagenomics.</title>
        <authorList>
            <person name="Schulz F."/>
            <person name="Roux S."/>
            <person name="Paez-Espino D."/>
            <person name="Jungbluth S."/>
            <person name="Walsh D.A."/>
            <person name="Denef V.J."/>
            <person name="McMahon K.D."/>
            <person name="Konstantinidis K.T."/>
            <person name="Eloe-Fadrosh E.A."/>
            <person name="Kyrpides N.C."/>
            <person name="Woyke T."/>
        </authorList>
    </citation>
    <scope>NUCLEOTIDE SEQUENCE</scope>
    <source>
        <strain evidence="2">GVMAG-M-3300023184-51</strain>
    </source>
</reference>
<organism evidence="2">
    <name type="scientific">viral metagenome</name>
    <dbReference type="NCBI Taxonomy" id="1070528"/>
    <lineage>
        <taxon>unclassified sequences</taxon>
        <taxon>metagenomes</taxon>
        <taxon>organismal metagenomes</taxon>
    </lineage>
</organism>
<accession>A0A6C0I6Q0</accession>
<proteinExistence type="predicted"/>
<sequence>MSSTKKEDDLAASISKTMTVDKLKENLTLANVGFSSARKKADFVDLYISNGLHKGAVASLKAESLKAESLKAESLKAKSLKEESVRPLEESVRPLEESARPVEESTRPVEATVSLSKASKPKEELILSLIISAHGEETFRWPRDFPESNYYKKNVRVYSRGCVPGVATIRNRAHVASSIHEAYDIFKKNPESATKEIMAEYTGIDRNYYRNFLDGLDKCNFQDEIGKNILENKERCGGLSTYLSNKIFSVVTDETEKSVYVSELDFNKFMASRGINVSDIRLKITAHDGSVSYRQIFNPRDEWHKYWASNPDFEKNPFDVSKFNLFYRNGMEFILKDVLHREDLFDSALRAFNFKAGKDKIPDISLVQLYNFFKLVGFKYVNIIDHSCRVFSTGKKMTSDESEKLFKEEQKYSVKPVAFGKRSEGKRSEGKRRNNKQTRRRSRKLNNKKLLKHRKYSRKM</sequence>
<feature type="region of interest" description="Disordered" evidence="1">
    <location>
        <begin position="86"/>
        <end position="115"/>
    </location>
</feature>